<gene>
    <name evidence="1" type="ORF">FBU59_006088</name>
</gene>
<organism evidence="1 2">
    <name type="scientific">Linderina macrospora</name>
    <dbReference type="NCBI Taxonomy" id="4868"/>
    <lineage>
        <taxon>Eukaryota</taxon>
        <taxon>Fungi</taxon>
        <taxon>Fungi incertae sedis</taxon>
        <taxon>Zoopagomycota</taxon>
        <taxon>Kickxellomycotina</taxon>
        <taxon>Kickxellomycetes</taxon>
        <taxon>Kickxellales</taxon>
        <taxon>Kickxellaceae</taxon>
        <taxon>Linderina</taxon>
    </lineage>
</organism>
<evidence type="ECO:0000313" key="2">
    <source>
        <dbReference type="Proteomes" id="UP001150603"/>
    </source>
</evidence>
<dbReference type="EMBL" id="JANBPW010005143">
    <property type="protein sequence ID" value="KAJ1933262.1"/>
    <property type="molecule type" value="Genomic_DNA"/>
</dbReference>
<evidence type="ECO:0000313" key="1">
    <source>
        <dbReference type="EMBL" id="KAJ1933262.1"/>
    </source>
</evidence>
<sequence length="126" mass="13899">MADLQQGDETSSVPTFFREHSAVFDSLEKVLASAGDEATWRSASSSNGGVPAIERTLIRDMSEILGRYQEQPSVLDPYLERIVSRLMSLVQRYVYAFHDSLSADSADAVSAQRMSGVFGLVYLLCK</sequence>
<comment type="caution">
    <text evidence="1">The sequence shown here is derived from an EMBL/GenBank/DDBJ whole genome shotgun (WGS) entry which is preliminary data.</text>
</comment>
<feature type="non-terminal residue" evidence="1">
    <location>
        <position position="126"/>
    </location>
</feature>
<reference evidence="1" key="1">
    <citation type="submission" date="2022-07" db="EMBL/GenBank/DDBJ databases">
        <title>Phylogenomic reconstructions and comparative analyses of Kickxellomycotina fungi.</title>
        <authorList>
            <person name="Reynolds N.K."/>
            <person name="Stajich J.E."/>
            <person name="Barry K."/>
            <person name="Grigoriev I.V."/>
            <person name="Crous P."/>
            <person name="Smith M.E."/>
        </authorList>
    </citation>
    <scope>NUCLEOTIDE SEQUENCE</scope>
    <source>
        <strain evidence="1">NRRL 5244</strain>
    </source>
</reference>
<keyword evidence="2" id="KW-1185">Reference proteome</keyword>
<protein>
    <submittedName>
        <fullName evidence="1">Uncharacterized protein</fullName>
    </submittedName>
</protein>
<accession>A0ACC1J0R4</accession>
<name>A0ACC1J0R4_9FUNG</name>
<dbReference type="Proteomes" id="UP001150603">
    <property type="component" value="Unassembled WGS sequence"/>
</dbReference>
<proteinExistence type="predicted"/>